<dbReference type="Pfam" id="PF05973">
    <property type="entry name" value="Gp49"/>
    <property type="match status" value="1"/>
</dbReference>
<dbReference type="AlphaFoldDB" id="A0AA51N6K3"/>
<organism evidence="1 2">
    <name type="scientific">Marivirga arenosa</name>
    <dbReference type="NCBI Taxonomy" id="3059076"/>
    <lineage>
        <taxon>Bacteria</taxon>
        <taxon>Pseudomonadati</taxon>
        <taxon>Bacteroidota</taxon>
        <taxon>Cytophagia</taxon>
        <taxon>Cytophagales</taxon>
        <taxon>Marivirgaceae</taxon>
        <taxon>Marivirga</taxon>
    </lineage>
</organism>
<protein>
    <submittedName>
        <fullName evidence="1">Type II toxin-antitoxin system RelE/ParE family toxin</fullName>
    </submittedName>
</protein>
<evidence type="ECO:0000313" key="1">
    <source>
        <dbReference type="EMBL" id="WMN07119.1"/>
    </source>
</evidence>
<accession>A0AA51N6K3</accession>
<gene>
    <name evidence="1" type="ORF">QYS48_27850</name>
</gene>
<name>A0AA51N6K3_9BACT</name>
<dbReference type="EMBL" id="CP129970">
    <property type="protein sequence ID" value="WMN07119.1"/>
    <property type="molecule type" value="Genomic_DNA"/>
</dbReference>
<proteinExistence type="predicted"/>
<evidence type="ECO:0000313" key="2">
    <source>
        <dbReference type="Proteomes" id="UP001244443"/>
    </source>
</evidence>
<dbReference type="InterPro" id="IPR009241">
    <property type="entry name" value="HigB-like"/>
</dbReference>
<sequence length="115" mass="14011">MEKKFEIKLLEEAFEFIKSQNDKVQDKIFYNIRKAQILNDPKLFKKLNQNIWEFRTKYAGLQYRILAFWDKENNEMTLVCGTHGFVKKTDKVSPQEIEKAEQIRAEYFERKKKRK</sequence>
<reference evidence="1" key="1">
    <citation type="submission" date="2023-08" db="EMBL/GenBank/DDBJ databases">
        <title>Comparative genomics and taxonomic characterization of three novel marine species of genus Marivirga.</title>
        <authorList>
            <person name="Muhammad N."/>
            <person name="Kim S.-G."/>
        </authorList>
    </citation>
    <scope>NUCLEOTIDE SEQUENCE [LARGE SCALE GENOMIC DNA]</scope>
    <source>
        <strain evidence="1">ABR2-2</strain>
    </source>
</reference>
<dbReference type="RefSeq" id="WP_308357164.1">
    <property type="nucleotide sequence ID" value="NZ_CP129970.2"/>
</dbReference>
<dbReference type="Proteomes" id="UP001244443">
    <property type="component" value="Chromosome"/>
</dbReference>
<keyword evidence="2" id="KW-1185">Reference proteome</keyword>